<proteinExistence type="predicted"/>
<reference evidence="2" key="1">
    <citation type="journal article" date="2022" name="Mol. Ecol. Resour.">
        <title>The genomes of chicory, endive, great burdock and yacon provide insights into Asteraceae palaeo-polyploidization history and plant inulin production.</title>
        <authorList>
            <person name="Fan W."/>
            <person name="Wang S."/>
            <person name="Wang H."/>
            <person name="Wang A."/>
            <person name="Jiang F."/>
            <person name="Liu H."/>
            <person name="Zhao H."/>
            <person name="Xu D."/>
            <person name="Zhang Y."/>
        </authorList>
    </citation>
    <scope>NUCLEOTIDE SEQUENCE [LARGE SCALE GENOMIC DNA]</scope>
    <source>
        <strain evidence="2">cv. Yunnan</strain>
    </source>
</reference>
<sequence>MKRCMASSSDSSADESSYVIARPPCPRAAYVTGPDPTRTIDLNFPDHPHEHVLGICPMWLPAESSVLTRKDEVNESLGWLTSRGTDMKARLDFHTDLPTDMSGQMNELEQDIMQNHERTTNAIRDAPTARIQSQVAIVVALVVSISSIFIKLHR</sequence>
<name>A0ACB9BTY3_9ASTR</name>
<evidence type="ECO:0000313" key="2">
    <source>
        <dbReference type="Proteomes" id="UP001056120"/>
    </source>
</evidence>
<protein>
    <submittedName>
        <fullName evidence="1">Uncharacterized protein</fullName>
    </submittedName>
</protein>
<evidence type="ECO:0000313" key="1">
    <source>
        <dbReference type="EMBL" id="KAI3725496.1"/>
    </source>
</evidence>
<keyword evidence="2" id="KW-1185">Reference proteome</keyword>
<dbReference type="Proteomes" id="UP001056120">
    <property type="component" value="Linkage Group LG22"/>
</dbReference>
<comment type="caution">
    <text evidence="1">The sequence shown here is derived from an EMBL/GenBank/DDBJ whole genome shotgun (WGS) entry which is preliminary data.</text>
</comment>
<dbReference type="EMBL" id="CM042039">
    <property type="protein sequence ID" value="KAI3725496.1"/>
    <property type="molecule type" value="Genomic_DNA"/>
</dbReference>
<gene>
    <name evidence="1" type="ORF">L1987_65286</name>
</gene>
<reference evidence="1 2" key="2">
    <citation type="journal article" date="2022" name="Mol. Ecol. Resour.">
        <title>The genomes of chicory, endive, great burdock and yacon provide insights into Asteraceae paleo-polyploidization history and plant inulin production.</title>
        <authorList>
            <person name="Fan W."/>
            <person name="Wang S."/>
            <person name="Wang H."/>
            <person name="Wang A."/>
            <person name="Jiang F."/>
            <person name="Liu H."/>
            <person name="Zhao H."/>
            <person name="Xu D."/>
            <person name="Zhang Y."/>
        </authorList>
    </citation>
    <scope>NUCLEOTIDE SEQUENCE [LARGE SCALE GENOMIC DNA]</scope>
    <source>
        <strain evidence="2">cv. Yunnan</strain>
        <tissue evidence="1">Leaves</tissue>
    </source>
</reference>
<accession>A0ACB9BTY3</accession>
<organism evidence="1 2">
    <name type="scientific">Smallanthus sonchifolius</name>
    <dbReference type="NCBI Taxonomy" id="185202"/>
    <lineage>
        <taxon>Eukaryota</taxon>
        <taxon>Viridiplantae</taxon>
        <taxon>Streptophyta</taxon>
        <taxon>Embryophyta</taxon>
        <taxon>Tracheophyta</taxon>
        <taxon>Spermatophyta</taxon>
        <taxon>Magnoliopsida</taxon>
        <taxon>eudicotyledons</taxon>
        <taxon>Gunneridae</taxon>
        <taxon>Pentapetalae</taxon>
        <taxon>asterids</taxon>
        <taxon>campanulids</taxon>
        <taxon>Asterales</taxon>
        <taxon>Asteraceae</taxon>
        <taxon>Asteroideae</taxon>
        <taxon>Heliantheae alliance</taxon>
        <taxon>Millerieae</taxon>
        <taxon>Smallanthus</taxon>
    </lineage>
</organism>